<organism evidence="1 2">
    <name type="scientific">Phytophthora megakarya</name>
    <dbReference type="NCBI Taxonomy" id="4795"/>
    <lineage>
        <taxon>Eukaryota</taxon>
        <taxon>Sar</taxon>
        <taxon>Stramenopiles</taxon>
        <taxon>Oomycota</taxon>
        <taxon>Peronosporomycetes</taxon>
        <taxon>Peronosporales</taxon>
        <taxon>Peronosporaceae</taxon>
        <taxon>Phytophthora</taxon>
    </lineage>
</organism>
<name>A0A225V1N1_9STRA</name>
<sequence length="98" mass="10830">MACVARNLGKYDGAFTRENFLVAKRVIIYLIGSKHKNLVHRKSEALPMLTADHAMGKDTSGSNTGFVRPLAASQNSLFALEVGQYRVVVGIRKRQPKN</sequence>
<proteinExistence type="predicted"/>
<dbReference type="Proteomes" id="UP000198211">
    <property type="component" value="Unassembled WGS sequence"/>
</dbReference>
<evidence type="ECO:0000313" key="2">
    <source>
        <dbReference type="Proteomes" id="UP000198211"/>
    </source>
</evidence>
<dbReference type="AlphaFoldDB" id="A0A225V1N1"/>
<accession>A0A225V1N1</accession>
<evidence type="ECO:0008006" key="3">
    <source>
        <dbReference type="Google" id="ProtNLM"/>
    </source>
</evidence>
<evidence type="ECO:0000313" key="1">
    <source>
        <dbReference type="EMBL" id="OWY99073.1"/>
    </source>
</evidence>
<reference evidence="2" key="1">
    <citation type="submission" date="2017-03" db="EMBL/GenBank/DDBJ databases">
        <title>Phytopthora megakarya and P. palmivora, two closely related causual agents of cacao black pod achieved similar genome size and gene model numbers by different mechanisms.</title>
        <authorList>
            <person name="Ali S."/>
            <person name="Shao J."/>
            <person name="Larry D.J."/>
            <person name="Kronmiller B."/>
            <person name="Shen D."/>
            <person name="Strem M.D."/>
            <person name="Melnick R.L."/>
            <person name="Guiltinan M.J."/>
            <person name="Tyler B.M."/>
            <person name="Meinhardt L.W."/>
            <person name="Bailey B.A."/>
        </authorList>
    </citation>
    <scope>NUCLEOTIDE SEQUENCE [LARGE SCALE GENOMIC DNA]</scope>
    <source>
        <strain evidence="2">zdho120</strain>
    </source>
</reference>
<protein>
    <recommendedName>
        <fullName evidence="3">Polyprotein</fullName>
    </recommendedName>
</protein>
<dbReference type="EMBL" id="NBNE01008819">
    <property type="protein sequence ID" value="OWY99073.1"/>
    <property type="molecule type" value="Genomic_DNA"/>
</dbReference>
<keyword evidence="2" id="KW-1185">Reference proteome</keyword>
<comment type="caution">
    <text evidence="1">The sequence shown here is derived from an EMBL/GenBank/DDBJ whole genome shotgun (WGS) entry which is preliminary data.</text>
</comment>
<gene>
    <name evidence="1" type="ORF">PHMEG_00029996</name>
</gene>